<reference evidence="1 2" key="1">
    <citation type="journal article" date="2019" name="Sci. Rep.">
        <title>Orb-weaving spider Araneus ventricosus genome elucidates the spidroin gene catalogue.</title>
        <authorList>
            <person name="Kono N."/>
            <person name="Nakamura H."/>
            <person name="Ohtoshi R."/>
            <person name="Moran D.A.P."/>
            <person name="Shinohara A."/>
            <person name="Yoshida Y."/>
            <person name="Fujiwara M."/>
            <person name="Mori M."/>
            <person name="Tomita M."/>
            <person name="Arakawa K."/>
        </authorList>
    </citation>
    <scope>NUCLEOTIDE SEQUENCE [LARGE SCALE GENOMIC DNA]</scope>
</reference>
<dbReference type="Proteomes" id="UP000499080">
    <property type="component" value="Unassembled WGS sequence"/>
</dbReference>
<gene>
    <name evidence="1" type="ORF">AVEN_115188_1</name>
</gene>
<proteinExistence type="predicted"/>
<dbReference type="EMBL" id="BGPR01000001">
    <property type="protein sequence ID" value="GBL72211.1"/>
    <property type="molecule type" value="Genomic_DNA"/>
</dbReference>
<dbReference type="InterPro" id="IPR050951">
    <property type="entry name" value="Retrovirus_Pol_polyprotein"/>
</dbReference>
<name>A0A4Y1ZXJ8_ARAVE</name>
<sequence length="113" mass="12687">MLAPEEKYNTLAREFREDSLKKEDLKFSPELLYEKNNNKKIFISVPNFTIKLKLSDGAKPSYTPERNVPYALREKVDKELDSLEAAGIISKSSTSVWGSPLVVIPKGDGIVSL</sequence>
<evidence type="ECO:0000313" key="1">
    <source>
        <dbReference type="EMBL" id="GBL72211.1"/>
    </source>
</evidence>
<dbReference type="PANTHER" id="PTHR37984:SF15">
    <property type="entry name" value="INTEGRASE CATALYTIC DOMAIN-CONTAINING PROTEIN"/>
    <property type="match status" value="1"/>
</dbReference>
<dbReference type="InterPro" id="IPR043502">
    <property type="entry name" value="DNA/RNA_pol_sf"/>
</dbReference>
<protein>
    <recommendedName>
        <fullName evidence="3">Reverse transcriptase domain-containing protein</fullName>
    </recommendedName>
</protein>
<evidence type="ECO:0008006" key="3">
    <source>
        <dbReference type="Google" id="ProtNLM"/>
    </source>
</evidence>
<dbReference type="Gene3D" id="3.10.10.10">
    <property type="entry name" value="HIV Type 1 Reverse Transcriptase, subunit A, domain 1"/>
    <property type="match status" value="1"/>
</dbReference>
<dbReference type="SUPFAM" id="SSF56672">
    <property type="entry name" value="DNA/RNA polymerases"/>
    <property type="match status" value="1"/>
</dbReference>
<comment type="caution">
    <text evidence="1">The sequence shown here is derived from an EMBL/GenBank/DDBJ whole genome shotgun (WGS) entry which is preliminary data.</text>
</comment>
<dbReference type="OrthoDB" id="6426224at2759"/>
<dbReference type="AlphaFoldDB" id="A0A4Y1ZXJ8"/>
<organism evidence="1 2">
    <name type="scientific">Araneus ventricosus</name>
    <name type="common">Orbweaver spider</name>
    <name type="synonym">Epeira ventricosa</name>
    <dbReference type="NCBI Taxonomy" id="182803"/>
    <lineage>
        <taxon>Eukaryota</taxon>
        <taxon>Metazoa</taxon>
        <taxon>Ecdysozoa</taxon>
        <taxon>Arthropoda</taxon>
        <taxon>Chelicerata</taxon>
        <taxon>Arachnida</taxon>
        <taxon>Araneae</taxon>
        <taxon>Araneomorphae</taxon>
        <taxon>Entelegynae</taxon>
        <taxon>Araneoidea</taxon>
        <taxon>Araneidae</taxon>
        <taxon>Araneus</taxon>
    </lineage>
</organism>
<keyword evidence="2" id="KW-1185">Reference proteome</keyword>
<dbReference type="GO" id="GO:0071897">
    <property type="term" value="P:DNA biosynthetic process"/>
    <property type="evidence" value="ECO:0007669"/>
    <property type="project" value="UniProtKB-ARBA"/>
</dbReference>
<accession>A0A4Y1ZXJ8</accession>
<evidence type="ECO:0000313" key="2">
    <source>
        <dbReference type="Proteomes" id="UP000499080"/>
    </source>
</evidence>
<dbReference type="PANTHER" id="PTHR37984">
    <property type="entry name" value="PROTEIN CBG26694"/>
    <property type="match status" value="1"/>
</dbReference>